<accession>A0AAV8XDL9</accession>
<sequence length="254" mass="28735">MDSVEKIVKETKRQNPFKNNRPGDKWFKSFLKRHPEITQRVSQNLTTARDNVTERQIRNWFSGIKDYLVAKNLFEITKCPNRVFNADESAFYLQPKGDKVLTRKGEKNVYRTGNDEKECITVLVTANAEGIMAPPMIVFTYTRVPGYISANIPESWGIGNSENGWMCSATFYEYMTNIFEPWLTEQKNCTSHCILCRWSCIPFNITSVQFLCGKANRVDISVSKFNASITTNGCGCVSSVKTCVEIGGSTVEVG</sequence>
<keyword evidence="2" id="KW-1185">Reference proteome</keyword>
<dbReference type="GO" id="GO:0005634">
    <property type="term" value="C:nucleus"/>
    <property type="evidence" value="ECO:0007669"/>
    <property type="project" value="TreeGrafter"/>
</dbReference>
<dbReference type="InterPro" id="IPR050863">
    <property type="entry name" value="CenT-Element_Derived"/>
</dbReference>
<name>A0AAV8XDL9_9CUCU</name>
<organism evidence="1 2">
    <name type="scientific">Rhamnusium bicolor</name>
    <dbReference type="NCBI Taxonomy" id="1586634"/>
    <lineage>
        <taxon>Eukaryota</taxon>
        <taxon>Metazoa</taxon>
        <taxon>Ecdysozoa</taxon>
        <taxon>Arthropoda</taxon>
        <taxon>Hexapoda</taxon>
        <taxon>Insecta</taxon>
        <taxon>Pterygota</taxon>
        <taxon>Neoptera</taxon>
        <taxon>Endopterygota</taxon>
        <taxon>Coleoptera</taxon>
        <taxon>Polyphaga</taxon>
        <taxon>Cucujiformia</taxon>
        <taxon>Chrysomeloidea</taxon>
        <taxon>Cerambycidae</taxon>
        <taxon>Lepturinae</taxon>
        <taxon>Rhagiini</taxon>
        <taxon>Rhamnusium</taxon>
    </lineage>
</organism>
<protein>
    <recommendedName>
        <fullName evidence="3">HTH CENPB-type domain-containing protein</fullName>
    </recommendedName>
</protein>
<dbReference type="PANTHER" id="PTHR19303:SF74">
    <property type="entry name" value="POGO TRANSPOSABLE ELEMENT WITH KRAB DOMAIN"/>
    <property type="match status" value="1"/>
</dbReference>
<comment type="caution">
    <text evidence="1">The sequence shown here is derived from an EMBL/GenBank/DDBJ whole genome shotgun (WGS) entry which is preliminary data.</text>
</comment>
<dbReference type="EMBL" id="JANEYF010003352">
    <property type="protein sequence ID" value="KAJ8937098.1"/>
    <property type="molecule type" value="Genomic_DNA"/>
</dbReference>
<gene>
    <name evidence="1" type="ORF">NQ314_012028</name>
</gene>
<evidence type="ECO:0008006" key="3">
    <source>
        <dbReference type="Google" id="ProtNLM"/>
    </source>
</evidence>
<reference evidence="1" key="1">
    <citation type="journal article" date="2023" name="Insect Mol. Biol.">
        <title>Genome sequencing provides insights into the evolution of gene families encoding plant cell wall-degrading enzymes in longhorned beetles.</title>
        <authorList>
            <person name="Shin N.R."/>
            <person name="Okamura Y."/>
            <person name="Kirsch R."/>
            <person name="Pauchet Y."/>
        </authorList>
    </citation>
    <scope>NUCLEOTIDE SEQUENCE</scope>
    <source>
        <strain evidence="1">RBIC_L_NR</strain>
    </source>
</reference>
<dbReference type="AlphaFoldDB" id="A0AAV8XDL9"/>
<dbReference type="GO" id="GO:0003677">
    <property type="term" value="F:DNA binding"/>
    <property type="evidence" value="ECO:0007669"/>
    <property type="project" value="TreeGrafter"/>
</dbReference>
<dbReference type="PANTHER" id="PTHR19303">
    <property type="entry name" value="TRANSPOSON"/>
    <property type="match status" value="1"/>
</dbReference>
<proteinExistence type="predicted"/>
<evidence type="ECO:0000313" key="2">
    <source>
        <dbReference type="Proteomes" id="UP001162156"/>
    </source>
</evidence>
<dbReference type="Proteomes" id="UP001162156">
    <property type="component" value="Unassembled WGS sequence"/>
</dbReference>
<evidence type="ECO:0000313" key="1">
    <source>
        <dbReference type="EMBL" id="KAJ8937098.1"/>
    </source>
</evidence>